<evidence type="ECO:0000256" key="3">
    <source>
        <dbReference type="ARBA" id="ARBA00023157"/>
    </source>
</evidence>
<organism evidence="6 7">
    <name type="scientific">Chitinophaga eiseniae</name>
    <dbReference type="NCBI Taxonomy" id="634771"/>
    <lineage>
        <taxon>Bacteria</taxon>
        <taxon>Pseudomonadati</taxon>
        <taxon>Bacteroidota</taxon>
        <taxon>Chitinophagia</taxon>
        <taxon>Chitinophagales</taxon>
        <taxon>Chitinophagaceae</taxon>
        <taxon>Chitinophaga</taxon>
    </lineage>
</organism>
<sequence length="477" mass="54786">MKSFPRLSFVNAILLIVAFAGLAAQRYHHDASRTTITFKLDKGSRLFISYPLNIVQFKEIHLPTITADSSFTITVETEIPFIVNNLNKTRTPYLFFPGYDYTAHVRENESDIRFQCGSDAQKTAESNVLREIETATYQFNLSLSPVAMKYVYQSRQYGRSLDSFLLALKGRRLEKIEEYRNTNKISSEGGRFLTAYVFYDFLGARLMPFYYPNFDLQQLPDWYADTIRQYQHVFNDASLLRLYSFQGALIYANRFLALNAAKGTYALGDQFTAAKNFTASVPVNDFLLYQVLNNHRNKEDRDYARYVDAFKTGCSDTLYRRIIQDNFEYMVKENTLPASVSQAFTLGKKMVKLDSLLTKQKKLIYLDCWASWCAPCRSEMPSSAKLQQLFAGKDISFVFLSLDQDPGQWRRAVGDYPFMNAGNSFVLMGSNQSSFVKQHRIHSIPRYILLRNNGQIISEDAPRPGDPQAAELINKHL</sequence>
<gene>
    <name evidence="6" type="ORF">HGH91_18835</name>
</gene>
<dbReference type="Proteomes" id="UP000552864">
    <property type="component" value="Unassembled WGS sequence"/>
</dbReference>
<dbReference type="PANTHER" id="PTHR42852">
    <property type="entry name" value="THIOL:DISULFIDE INTERCHANGE PROTEIN DSBE"/>
    <property type="match status" value="1"/>
</dbReference>
<name>A0A847SVB6_9BACT</name>
<keyword evidence="7" id="KW-1185">Reference proteome</keyword>
<dbReference type="EMBL" id="JABAHZ010000004">
    <property type="protein sequence ID" value="NLR80692.1"/>
    <property type="molecule type" value="Genomic_DNA"/>
</dbReference>
<dbReference type="PROSITE" id="PS51352">
    <property type="entry name" value="THIOREDOXIN_2"/>
    <property type="match status" value="1"/>
</dbReference>
<evidence type="ECO:0000256" key="4">
    <source>
        <dbReference type="ARBA" id="ARBA00023284"/>
    </source>
</evidence>
<dbReference type="RefSeq" id="WP_168740350.1">
    <property type="nucleotide sequence ID" value="NZ_JABAHZ010000004.1"/>
</dbReference>
<keyword evidence="2" id="KW-0201">Cytochrome c-type biogenesis</keyword>
<feature type="domain" description="Thioredoxin" evidence="5">
    <location>
        <begin position="330"/>
        <end position="477"/>
    </location>
</feature>
<dbReference type="InterPro" id="IPR013740">
    <property type="entry name" value="Redoxin"/>
</dbReference>
<reference evidence="6 7" key="1">
    <citation type="submission" date="2020-04" db="EMBL/GenBank/DDBJ databases">
        <authorList>
            <person name="Yin C."/>
        </authorList>
    </citation>
    <scope>NUCLEOTIDE SEQUENCE [LARGE SCALE GENOMIC DNA]</scope>
    <source>
        <strain evidence="6 7">Ak56</strain>
    </source>
</reference>
<dbReference type="GO" id="GO:0017004">
    <property type="term" value="P:cytochrome complex assembly"/>
    <property type="evidence" value="ECO:0007669"/>
    <property type="project" value="UniProtKB-KW"/>
</dbReference>
<accession>A0A847SVB6</accession>
<dbReference type="SUPFAM" id="SSF52833">
    <property type="entry name" value="Thioredoxin-like"/>
    <property type="match status" value="1"/>
</dbReference>
<dbReference type="GO" id="GO:0016491">
    <property type="term" value="F:oxidoreductase activity"/>
    <property type="evidence" value="ECO:0007669"/>
    <property type="project" value="InterPro"/>
</dbReference>
<dbReference type="AlphaFoldDB" id="A0A847SVB6"/>
<dbReference type="InterPro" id="IPR036249">
    <property type="entry name" value="Thioredoxin-like_sf"/>
</dbReference>
<comment type="subcellular location">
    <subcellularLocation>
        <location evidence="1">Cell envelope</location>
    </subcellularLocation>
</comment>
<dbReference type="Pfam" id="PF08534">
    <property type="entry name" value="Redoxin"/>
    <property type="match status" value="1"/>
</dbReference>
<proteinExistence type="predicted"/>
<keyword evidence="3" id="KW-1015">Disulfide bond</keyword>
<dbReference type="GO" id="GO:0030313">
    <property type="term" value="C:cell envelope"/>
    <property type="evidence" value="ECO:0007669"/>
    <property type="project" value="UniProtKB-SubCell"/>
</dbReference>
<evidence type="ECO:0000313" key="7">
    <source>
        <dbReference type="Proteomes" id="UP000552864"/>
    </source>
</evidence>
<evidence type="ECO:0000256" key="2">
    <source>
        <dbReference type="ARBA" id="ARBA00022748"/>
    </source>
</evidence>
<comment type="caution">
    <text evidence="6">The sequence shown here is derived from an EMBL/GenBank/DDBJ whole genome shotgun (WGS) entry which is preliminary data.</text>
</comment>
<keyword evidence="4" id="KW-0676">Redox-active center</keyword>
<dbReference type="InterPro" id="IPR013766">
    <property type="entry name" value="Thioredoxin_domain"/>
</dbReference>
<evidence type="ECO:0000259" key="5">
    <source>
        <dbReference type="PROSITE" id="PS51352"/>
    </source>
</evidence>
<evidence type="ECO:0000256" key="1">
    <source>
        <dbReference type="ARBA" id="ARBA00004196"/>
    </source>
</evidence>
<dbReference type="InterPro" id="IPR050553">
    <property type="entry name" value="Thioredoxin_ResA/DsbE_sf"/>
</dbReference>
<dbReference type="Gene3D" id="3.40.30.10">
    <property type="entry name" value="Glutaredoxin"/>
    <property type="match status" value="1"/>
</dbReference>
<evidence type="ECO:0000313" key="6">
    <source>
        <dbReference type="EMBL" id="NLR80692.1"/>
    </source>
</evidence>
<dbReference type="CDD" id="cd02966">
    <property type="entry name" value="TlpA_like_family"/>
    <property type="match status" value="1"/>
</dbReference>
<protein>
    <submittedName>
        <fullName evidence="6">TlpA family protein disulfide reductase</fullName>
    </submittedName>
</protein>
<dbReference type="PANTHER" id="PTHR42852:SF6">
    <property type="entry name" value="THIOL:DISULFIDE INTERCHANGE PROTEIN DSBE"/>
    <property type="match status" value="1"/>
</dbReference>